<dbReference type="AlphaFoldDB" id="A0A4C2A0H6"/>
<keyword evidence="2" id="KW-1185">Reference proteome</keyword>
<protein>
    <submittedName>
        <fullName evidence="1">Uncharacterized protein</fullName>
    </submittedName>
</protein>
<evidence type="ECO:0000313" key="1">
    <source>
        <dbReference type="EMBL" id="GBP93292.1"/>
    </source>
</evidence>
<comment type="caution">
    <text evidence="1">The sequence shown here is derived from an EMBL/GenBank/DDBJ whole genome shotgun (WGS) entry which is preliminary data.</text>
</comment>
<organism evidence="1 2">
    <name type="scientific">Eumeta variegata</name>
    <name type="common">Bagworm moth</name>
    <name type="synonym">Eumeta japonica</name>
    <dbReference type="NCBI Taxonomy" id="151549"/>
    <lineage>
        <taxon>Eukaryota</taxon>
        <taxon>Metazoa</taxon>
        <taxon>Ecdysozoa</taxon>
        <taxon>Arthropoda</taxon>
        <taxon>Hexapoda</taxon>
        <taxon>Insecta</taxon>
        <taxon>Pterygota</taxon>
        <taxon>Neoptera</taxon>
        <taxon>Endopterygota</taxon>
        <taxon>Lepidoptera</taxon>
        <taxon>Glossata</taxon>
        <taxon>Ditrysia</taxon>
        <taxon>Tineoidea</taxon>
        <taxon>Psychidae</taxon>
        <taxon>Oiketicinae</taxon>
        <taxon>Eumeta</taxon>
    </lineage>
</organism>
<reference evidence="1 2" key="1">
    <citation type="journal article" date="2019" name="Commun. Biol.">
        <title>The bagworm genome reveals a unique fibroin gene that provides high tensile strength.</title>
        <authorList>
            <person name="Kono N."/>
            <person name="Nakamura H."/>
            <person name="Ohtoshi R."/>
            <person name="Tomita M."/>
            <person name="Numata K."/>
            <person name="Arakawa K."/>
        </authorList>
    </citation>
    <scope>NUCLEOTIDE SEQUENCE [LARGE SCALE GENOMIC DNA]</scope>
</reference>
<accession>A0A4C2A0H6</accession>
<evidence type="ECO:0000313" key="2">
    <source>
        <dbReference type="Proteomes" id="UP000299102"/>
    </source>
</evidence>
<proteinExistence type="predicted"/>
<sequence length="125" mass="14579">MCIRTVLTYASPVFAHAASKALHRLQTAPGRVGEHQPVTVPGNYAIEGFHMPRRWRHFTLSHQAVGLKRSVSLMKGLLYFTHTLHAYGREGVRDRHFTHRKWNTKKFTLRDTDNNFAKRRIPFRD</sequence>
<dbReference type="Proteomes" id="UP000299102">
    <property type="component" value="Unassembled WGS sequence"/>
</dbReference>
<name>A0A4C2A0H6_EUMVA</name>
<gene>
    <name evidence="1" type="ORF">EVAR_91250_1</name>
</gene>
<dbReference type="EMBL" id="BGZK01002360">
    <property type="protein sequence ID" value="GBP93292.1"/>
    <property type="molecule type" value="Genomic_DNA"/>
</dbReference>